<evidence type="ECO:0000313" key="3">
    <source>
        <dbReference type="Proteomes" id="UP001626550"/>
    </source>
</evidence>
<organism evidence="2 3">
    <name type="scientific">Cichlidogyrus casuarinus</name>
    <dbReference type="NCBI Taxonomy" id="1844966"/>
    <lineage>
        <taxon>Eukaryota</taxon>
        <taxon>Metazoa</taxon>
        <taxon>Spiralia</taxon>
        <taxon>Lophotrochozoa</taxon>
        <taxon>Platyhelminthes</taxon>
        <taxon>Monogenea</taxon>
        <taxon>Monopisthocotylea</taxon>
        <taxon>Dactylogyridea</taxon>
        <taxon>Ancyrocephalidae</taxon>
        <taxon>Cichlidogyrus</taxon>
    </lineage>
</organism>
<protein>
    <submittedName>
        <fullName evidence="2">Uncharacterized protein</fullName>
    </submittedName>
</protein>
<dbReference type="AlphaFoldDB" id="A0ABD2PLU4"/>
<feature type="non-terminal residue" evidence="2">
    <location>
        <position position="262"/>
    </location>
</feature>
<dbReference type="EMBL" id="JBJKFK010005480">
    <property type="protein sequence ID" value="KAL3308299.1"/>
    <property type="molecule type" value="Genomic_DNA"/>
</dbReference>
<comment type="caution">
    <text evidence="2">The sequence shown here is derived from an EMBL/GenBank/DDBJ whole genome shotgun (WGS) entry which is preliminary data.</text>
</comment>
<feature type="region of interest" description="Disordered" evidence="1">
    <location>
        <begin position="212"/>
        <end position="262"/>
    </location>
</feature>
<accession>A0ABD2PLU4</accession>
<proteinExistence type="predicted"/>
<dbReference type="Proteomes" id="UP001626550">
    <property type="component" value="Unassembled WGS sequence"/>
</dbReference>
<sequence length="262" mass="29103">MIIEEDSDCGILRAVCRRDSFEHLCTKVPLHRVVASNKRRIPLSPAQLKHYTSHPMSISRFLSPYDLSRDDGFEDPFDVSLCYSQLSDKATFLTPAKRPRFLSPDCTLSTAPIVSQLEVDLEGLVLEEDTLDSTCSSFLSSLPSDEKRATGDRTFRFMASGSRQRNQRPAKTVSFDSDNQQSQQQQVDVPSPAAKLGERAKSLISRTLSSLKSFPPRSRKTVTGVVLPSSDTHSDNSDAPKTKSRKLNNGQVHQETAGHDFS</sequence>
<evidence type="ECO:0000313" key="2">
    <source>
        <dbReference type="EMBL" id="KAL3308299.1"/>
    </source>
</evidence>
<gene>
    <name evidence="2" type="ORF">Ciccas_013171</name>
</gene>
<name>A0ABD2PLU4_9PLAT</name>
<keyword evidence="3" id="KW-1185">Reference proteome</keyword>
<evidence type="ECO:0000256" key="1">
    <source>
        <dbReference type="SAM" id="MobiDB-lite"/>
    </source>
</evidence>
<reference evidence="2 3" key="1">
    <citation type="submission" date="2024-11" db="EMBL/GenBank/DDBJ databases">
        <title>Adaptive evolution of stress response genes in parasites aligns with host niche diversity.</title>
        <authorList>
            <person name="Hahn C."/>
            <person name="Resl P."/>
        </authorList>
    </citation>
    <scope>NUCLEOTIDE SEQUENCE [LARGE SCALE GENOMIC DNA]</scope>
    <source>
        <strain evidence="2">EGGRZ-B1_66</strain>
        <tissue evidence="2">Body</tissue>
    </source>
</reference>
<feature type="compositionally biased region" description="Low complexity" evidence="1">
    <location>
        <begin position="173"/>
        <end position="189"/>
    </location>
</feature>
<feature type="region of interest" description="Disordered" evidence="1">
    <location>
        <begin position="158"/>
        <end position="194"/>
    </location>
</feature>
<feature type="compositionally biased region" description="Basic and acidic residues" evidence="1">
    <location>
        <begin position="232"/>
        <end position="241"/>
    </location>
</feature>